<feature type="transmembrane region" description="Helical" evidence="3">
    <location>
        <begin position="57"/>
        <end position="79"/>
    </location>
</feature>
<accession>A0A918SF71</accession>
<proteinExistence type="predicted"/>
<keyword evidence="3" id="KW-0812">Transmembrane</keyword>
<protein>
    <submittedName>
        <fullName evidence="4">ATPase</fullName>
    </submittedName>
</protein>
<keyword evidence="1" id="KW-0175">Coiled coil</keyword>
<keyword evidence="5" id="KW-1185">Reference proteome</keyword>
<evidence type="ECO:0000256" key="3">
    <source>
        <dbReference type="SAM" id="Phobius"/>
    </source>
</evidence>
<reference evidence="4" key="1">
    <citation type="journal article" date="2014" name="Int. J. Syst. Evol. Microbiol.">
        <title>Complete genome sequence of Corynebacterium casei LMG S-19264T (=DSM 44701T), isolated from a smear-ripened cheese.</title>
        <authorList>
            <consortium name="US DOE Joint Genome Institute (JGI-PGF)"/>
            <person name="Walter F."/>
            <person name="Albersmeier A."/>
            <person name="Kalinowski J."/>
            <person name="Ruckert C."/>
        </authorList>
    </citation>
    <scope>NUCLEOTIDE SEQUENCE</scope>
    <source>
        <strain evidence="4">KCTC 12719</strain>
    </source>
</reference>
<reference evidence="4" key="2">
    <citation type="submission" date="2020-09" db="EMBL/GenBank/DDBJ databases">
        <authorList>
            <person name="Sun Q."/>
            <person name="Kim S."/>
        </authorList>
    </citation>
    <scope>NUCLEOTIDE SEQUENCE</scope>
    <source>
        <strain evidence="4">KCTC 12719</strain>
    </source>
</reference>
<feature type="transmembrane region" description="Helical" evidence="3">
    <location>
        <begin position="152"/>
        <end position="170"/>
    </location>
</feature>
<dbReference type="Proteomes" id="UP000610456">
    <property type="component" value="Unassembled WGS sequence"/>
</dbReference>
<dbReference type="AlphaFoldDB" id="A0A918SF71"/>
<feature type="compositionally biased region" description="Basic and acidic residues" evidence="2">
    <location>
        <begin position="716"/>
        <end position="753"/>
    </location>
</feature>
<evidence type="ECO:0000256" key="2">
    <source>
        <dbReference type="SAM" id="MobiDB-lite"/>
    </source>
</evidence>
<feature type="region of interest" description="Disordered" evidence="2">
    <location>
        <begin position="694"/>
        <end position="764"/>
    </location>
</feature>
<evidence type="ECO:0000313" key="5">
    <source>
        <dbReference type="Proteomes" id="UP000610456"/>
    </source>
</evidence>
<feature type="coiled-coil region" evidence="1">
    <location>
        <begin position="974"/>
        <end position="1021"/>
    </location>
</feature>
<gene>
    <name evidence="4" type="ORF">GCM10007103_20310</name>
</gene>
<dbReference type="RefSeq" id="WP_189604641.1">
    <property type="nucleotide sequence ID" value="NZ_BMXB01000007.1"/>
</dbReference>
<evidence type="ECO:0000256" key="1">
    <source>
        <dbReference type="SAM" id="Coils"/>
    </source>
</evidence>
<name>A0A918SF71_9FLAO</name>
<sequence>MDNFNELRNKLEAFIRRYYLNELLKGAIFFVSIGLLYFLITLSLEHFFWLNSTKRQILFWSFVLVEVLLFVKFIIVPLLKLFRLSKGLNYAQASRIIGDHFPEVKDKLLNLLQLKENNHQSELLLAGIDQKAQELKPVPFNMAVDFKSNLPFLKYAAIPVLIILLIFVTGQSNMFADSYERVVHYKKAYVPPAPFAFNIMNGELKARANEPFTLRINTVGNVLPESPSIHYRGQTYFLNKVSPGLFEYEFEALKESVNFNFSGNEVTSGNYTLEVVEVPEMTDFKMHLNFPDYTGLEDEIVDGSGNATVPEGTSINWKLNTLATEEVSFRTGDTINQFQKEGNGFAFDKEILKALRYEISTSNKEVKNYENLDYEIAVVKDQYPELELEQKIDSVDTETQYFYGKVSDDYGISGVQLVYYPTEKSEDVQRRSIPISKAAYAEFLFAFPDTLNLQKGKSYEYYFQAFDNDAVNNRKSVKSSVFYFRRKTEDEKKEERLNQQSDAIKGLDNSLEKLQFSREELEEISRLQKQKKELNYSDRKKLENFLDRQKKQNAMMKEYAENLKKSLNGDSPREKNKLKEQLEERLKNREDKLEENEDLLEELRKYGEKINEEELGEKLEKLSRNNQNQEKSLEQLLELTKKYYVEEKAAKISRDLEKLALEQEKLAEDDEANNKDAQDSLNEEFNEIRENLKELEEENRKLQKPTETGSDEQAEEEIKKEQEKASESLEKQQKSDAKKNQKNASEKMKELSSKMKQQQQMSAGEQLQEDAVMLRKILDNLVIFSFEQEELLDNFKEMGRDNPGFASGIKRQNIIKEHFQHVDDSLYALALRNPMITENITEKLTDIEFDLDKALDRLAQNRLPQGLASQQYVVTGANDLAYFLSQILGNMENMMSSSSSGGGRGDMQLPDIIKKQEQLGEEMKEGLEKQKQQQGKEKRGEEGERQGEEENGELFRIFQEQQILRQLLEDRLEKEGLGDKGKALKEDMEKIEEDLLNSGFNEETLRKMQNLEHKLLELEGASLEQGQKMERESNTNTEEFENTSKNQILKAKEYFNTTEILNRQTLPLRQIYKRKVKEYFERGDH</sequence>
<comment type="caution">
    <text evidence="4">The sequence shown here is derived from an EMBL/GenBank/DDBJ whole genome shotgun (WGS) entry which is preliminary data.</text>
</comment>
<keyword evidence="3" id="KW-0472">Membrane</keyword>
<keyword evidence="3" id="KW-1133">Transmembrane helix</keyword>
<feature type="region of interest" description="Disordered" evidence="2">
    <location>
        <begin position="1025"/>
        <end position="1045"/>
    </location>
</feature>
<feature type="region of interest" description="Disordered" evidence="2">
    <location>
        <begin position="922"/>
        <end position="954"/>
    </location>
</feature>
<dbReference type="EMBL" id="BMXB01000007">
    <property type="protein sequence ID" value="GHA38865.1"/>
    <property type="molecule type" value="Genomic_DNA"/>
</dbReference>
<organism evidence="4 5">
    <name type="scientific">Salinimicrobium marinum</name>
    <dbReference type="NCBI Taxonomy" id="680283"/>
    <lineage>
        <taxon>Bacteria</taxon>
        <taxon>Pseudomonadati</taxon>
        <taxon>Bacteroidota</taxon>
        <taxon>Flavobacteriia</taxon>
        <taxon>Flavobacteriales</taxon>
        <taxon>Flavobacteriaceae</taxon>
        <taxon>Salinimicrobium</taxon>
    </lineage>
</organism>
<evidence type="ECO:0000313" key="4">
    <source>
        <dbReference type="EMBL" id="GHA38865.1"/>
    </source>
</evidence>
<feature type="transmembrane region" description="Helical" evidence="3">
    <location>
        <begin position="26"/>
        <end position="51"/>
    </location>
</feature>
<feature type="compositionally biased region" description="Basic and acidic residues" evidence="2">
    <location>
        <begin position="922"/>
        <end position="948"/>
    </location>
</feature>